<organism evidence="2 3">
    <name type="scientific">Vibrio metschnikovii</name>
    <dbReference type="NCBI Taxonomy" id="28172"/>
    <lineage>
        <taxon>Bacteria</taxon>
        <taxon>Pseudomonadati</taxon>
        <taxon>Pseudomonadota</taxon>
        <taxon>Gammaproteobacteria</taxon>
        <taxon>Vibrionales</taxon>
        <taxon>Vibrionaceae</taxon>
        <taxon>Vibrio</taxon>
    </lineage>
</organism>
<sequence length="122" mass="13938">MKTINVVISDDNKHAVSDWNVYDWCKSLKDGDTAHVATSLMFNELRIGVAQNEIKPFSFEFNGNKLSVCEKGELVGEARCWPKGFFDQQSIQVRMLMSGKDRDEVTKSVNEQKDRYNQAKSN</sequence>
<proteinExistence type="predicted"/>
<evidence type="ECO:0000313" key="3">
    <source>
        <dbReference type="Proteomes" id="UP000615796"/>
    </source>
</evidence>
<protein>
    <submittedName>
        <fullName evidence="2">Uncharacterized protein</fullName>
    </submittedName>
</protein>
<dbReference type="EMBL" id="JACRUP010000025">
    <property type="protein sequence ID" value="MBC5853128.1"/>
    <property type="molecule type" value="Genomic_DNA"/>
</dbReference>
<dbReference type="AlphaFoldDB" id="A0A9X0UPK7"/>
<evidence type="ECO:0000256" key="1">
    <source>
        <dbReference type="SAM" id="MobiDB-lite"/>
    </source>
</evidence>
<accession>A0A9X0UPK7</accession>
<name>A0A9X0UPK7_VIBME</name>
<dbReference type="RefSeq" id="WP_187027293.1">
    <property type="nucleotide sequence ID" value="NZ_JACRUP010000025.1"/>
</dbReference>
<feature type="region of interest" description="Disordered" evidence="1">
    <location>
        <begin position="102"/>
        <end position="122"/>
    </location>
</feature>
<reference evidence="2" key="1">
    <citation type="submission" date="2020-08" db="EMBL/GenBank/DDBJ databases">
        <title>Genome Sequencing and Pan-Genome Analysis of Migratory bird Vibrio Strains, Inner Mongolia.</title>
        <authorList>
            <person name="Zheng L."/>
        </authorList>
    </citation>
    <scope>NUCLEOTIDE SEQUENCE</scope>
    <source>
        <strain evidence="2">M13F</strain>
    </source>
</reference>
<dbReference type="Proteomes" id="UP000615796">
    <property type="component" value="Unassembled WGS sequence"/>
</dbReference>
<comment type="caution">
    <text evidence="2">The sequence shown here is derived from an EMBL/GenBank/DDBJ whole genome shotgun (WGS) entry which is preliminary data.</text>
</comment>
<evidence type="ECO:0000313" key="2">
    <source>
        <dbReference type="EMBL" id="MBC5853128.1"/>
    </source>
</evidence>
<gene>
    <name evidence="2" type="ORF">H8Q88_19820</name>
</gene>
<keyword evidence="3" id="KW-1185">Reference proteome</keyword>